<evidence type="ECO:0000313" key="2">
    <source>
        <dbReference type="EMBL" id="EDX17435.1"/>
    </source>
</evidence>
<feature type="compositionally biased region" description="Basic and acidic residues" evidence="1">
    <location>
        <begin position="22"/>
        <end position="31"/>
    </location>
</feature>
<accession>B4R6K5</accession>
<feature type="compositionally biased region" description="Basic residues" evidence="1">
    <location>
        <begin position="54"/>
        <end position="63"/>
    </location>
</feature>
<sequence>MLANGPQQKQRHTKKNQWILRKNADKRHGELGEDNGDGGRASGNGHRELGIGKRGSKTKTKKS</sequence>
<organism evidence="2 3">
    <name type="scientific">Drosophila simulans</name>
    <name type="common">Fruit fly</name>
    <dbReference type="NCBI Taxonomy" id="7240"/>
    <lineage>
        <taxon>Eukaryota</taxon>
        <taxon>Metazoa</taxon>
        <taxon>Ecdysozoa</taxon>
        <taxon>Arthropoda</taxon>
        <taxon>Hexapoda</taxon>
        <taxon>Insecta</taxon>
        <taxon>Pterygota</taxon>
        <taxon>Neoptera</taxon>
        <taxon>Endopterygota</taxon>
        <taxon>Diptera</taxon>
        <taxon>Brachycera</taxon>
        <taxon>Muscomorpha</taxon>
        <taxon>Ephydroidea</taxon>
        <taxon>Drosophilidae</taxon>
        <taxon>Drosophila</taxon>
        <taxon>Sophophora</taxon>
    </lineage>
</organism>
<dbReference type="HOGENOM" id="CLU_2888172_0_0_1"/>
<protein>
    <submittedName>
        <fullName evidence="2">GD16102</fullName>
    </submittedName>
</protein>
<evidence type="ECO:0000256" key="1">
    <source>
        <dbReference type="SAM" id="MobiDB-lite"/>
    </source>
</evidence>
<dbReference type="Proteomes" id="UP000000304">
    <property type="component" value="Chromosome X"/>
</dbReference>
<dbReference type="EMBL" id="CM000366">
    <property type="protein sequence ID" value="EDX17435.1"/>
    <property type="molecule type" value="Genomic_DNA"/>
</dbReference>
<proteinExistence type="predicted"/>
<dbReference type="AlphaFoldDB" id="B4R6K5"/>
<keyword evidence="3" id="KW-1185">Reference proteome</keyword>
<feature type="region of interest" description="Disordered" evidence="1">
    <location>
        <begin position="1"/>
        <end position="63"/>
    </location>
</feature>
<gene>
    <name evidence="2" type="primary">Dsim\GD16102</name>
    <name evidence="2" type="ORF">Dsim_GD16102</name>
</gene>
<evidence type="ECO:0000313" key="3">
    <source>
        <dbReference type="Proteomes" id="UP000000304"/>
    </source>
</evidence>
<reference evidence="2 3" key="1">
    <citation type="journal article" date="2007" name="Nature">
        <title>Evolution of genes and genomes on the Drosophila phylogeny.</title>
        <authorList>
            <consortium name="Drosophila 12 Genomes Consortium"/>
            <person name="Clark A.G."/>
            <person name="Eisen M.B."/>
            <person name="Smith D.R."/>
            <person name="Bergman C.M."/>
            <person name="Oliver B."/>
            <person name="Markow T.A."/>
            <person name="Kaufman T.C."/>
            <person name="Kellis M."/>
            <person name="Gelbart W."/>
            <person name="Iyer V.N."/>
            <person name="Pollard D.A."/>
            <person name="Sackton T.B."/>
            <person name="Larracuente A.M."/>
            <person name="Singh N.D."/>
            <person name="Abad J.P."/>
            <person name="Abt D.N."/>
            <person name="Adryan B."/>
            <person name="Aguade M."/>
            <person name="Akashi H."/>
            <person name="Anderson W.W."/>
            <person name="Aquadro C.F."/>
            <person name="Ardell D.H."/>
            <person name="Arguello R."/>
            <person name="Artieri C.G."/>
            <person name="Barbash D.A."/>
            <person name="Barker D."/>
            <person name="Barsanti P."/>
            <person name="Batterham P."/>
            <person name="Batzoglou S."/>
            <person name="Begun D."/>
            <person name="Bhutkar A."/>
            <person name="Blanco E."/>
            <person name="Bosak S.A."/>
            <person name="Bradley R.K."/>
            <person name="Brand A.D."/>
            <person name="Brent M.R."/>
            <person name="Brooks A.N."/>
            <person name="Brown R.H."/>
            <person name="Butlin R.K."/>
            <person name="Caggese C."/>
            <person name="Calvi B.R."/>
            <person name="Bernardo de Carvalho A."/>
            <person name="Caspi A."/>
            <person name="Castrezana S."/>
            <person name="Celniker S.E."/>
            <person name="Chang J.L."/>
            <person name="Chapple C."/>
            <person name="Chatterji S."/>
            <person name="Chinwalla A."/>
            <person name="Civetta A."/>
            <person name="Clifton S.W."/>
            <person name="Comeron J.M."/>
            <person name="Costello J.C."/>
            <person name="Coyne J.A."/>
            <person name="Daub J."/>
            <person name="David R.G."/>
            <person name="Delcher A.L."/>
            <person name="Delehaunty K."/>
            <person name="Do C.B."/>
            <person name="Ebling H."/>
            <person name="Edwards K."/>
            <person name="Eickbush T."/>
            <person name="Evans J.D."/>
            <person name="Filipski A."/>
            <person name="Findeiss S."/>
            <person name="Freyhult E."/>
            <person name="Fulton L."/>
            <person name="Fulton R."/>
            <person name="Garcia A.C."/>
            <person name="Gardiner A."/>
            <person name="Garfield D.A."/>
            <person name="Garvin B.E."/>
            <person name="Gibson G."/>
            <person name="Gilbert D."/>
            <person name="Gnerre S."/>
            <person name="Godfrey J."/>
            <person name="Good R."/>
            <person name="Gotea V."/>
            <person name="Gravely B."/>
            <person name="Greenberg A.J."/>
            <person name="Griffiths-Jones S."/>
            <person name="Gross S."/>
            <person name="Guigo R."/>
            <person name="Gustafson E.A."/>
            <person name="Haerty W."/>
            <person name="Hahn M.W."/>
            <person name="Halligan D.L."/>
            <person name="Halpern A.L."/>
            <person name="Halter G.M."/>
            <person name="Han M.V."/>
            <person name="Heger A."/>
            <person name="Hillier L."/>
            <person name="Hinrichs A.S."/>
            <person name="Holmes I."/>
            <person name="Hoskins R.A."/>
            <person name="Hubisz M.J."/>
            <person name="Hultmark D."/>
            <person name="Huntley M.A."/>
            <person name="Jaffe D.B."/>
            <person name="Jagadeeshan S."/>
            <person name="Jeck W.R."/>
            <person name="Johnson J."/>
            <person name="Jones C.D."/>
            <person name="Jordan W.C."/>
            <person name="Karpen G.H."/>
            <person name="Kataoka E."/>
            <person name="Keightley P.D."/>
            <person name="Kheradpour P."/>
            <person name="Kirkness E.F."/>
            <person name="Koerich L.B."/>
            <person name="Kristiansen K."/>
            <person name="Kudrna D."/>
            <person name="Kulathinal R.J."/>
            <person name="Kumar S."/>
            <person name="Kwok R."/>
            <person name="Lander E."/>
            <person name="Langley C.H."/>
            <person name="Lapoint R."/>
            <person name="Lazzaro B.P."/>
            <person name="Lee S.J."/>
            <person name="Levesque L."/>
            <person name="Li R."/>
            <person name="Lin C.F."/>
            <person name="Lin M.F."/>
            <person name="Lindblad-Toh K."/>
            <person name="Llopart A."/>
            <person name="Long M."/>
            <person name="Low L."/>
            <person name="Lozovsky E."/>
            <person name="Lu J."/>
            <person name="Luo M."/>
            <person name="Machado C.A."/>
            <person name="Makalowski W."/>
            <person name="Marzo M."/>
            <person name="Matsuda M."/>
            <person name="Matzkin L."/>
            <person name="McAllister B."/>
            <person name="McBride C.S."/>
            <person name="McKernan B."/>
            <person name="McKernan K."/>
            <person name="Mendez-Lago M."/>
            <person name="Minx P."/>
            <person name="Mollenhauer M.U."/>
            <person name="Montooth K."/>
            <person name="Mount S.M."/>
            <person name="Mu X."/>
            <person name="Myers E."/>
            <person name="Negre B."/>
            <person name="Newfeld S."/>
            <person name="Nielsen R."/>
            <person name="Noor M.A."/>
            <person name="O'Grady P."/>
            <person name="Pachter L."/>
            <person name="Papaceit M."/>
            <person name="Parisi M.J."/>
            <person name="Parisi M."/>
            <person name="Parts L."/>
            <person name="Pedersen J.S."/>
            <person name="Pesole G."/>
            <person name="Phillippy A.M."/>
            <person name="Ponting C.P."/>
            <person name="Pop M."/>
            <person name="Porcelli D."/>
            <person name="Powell J.R."/>
            <person name="Prohaska S."/>
            <person name="Pruitt K."/>
            <person name="Puig M."/>
            <person name="Quesneville H."/>
            <person name="Ram K.R."/>
            <person name="Rand D."/>
            <person name="Rasmussen M.D."/>
            <person name="Reed L.K."/>
            <person name="Reenan R."/>
            <person name="Reily A."/>
            <person name="Remington K.A."/>
            <person name="Rieger T.T."/>
            <person name="Ritchie M.G."/>
            <person name="Robin C."/>
            <person name="Rogers Y.H."/>
            <person name="Rohde C."/>
            <person name="Rozas J."/>
            <person name="Rubenfield M.J."/>
            <person name="Ruiz A."/>
            <person name="Russo S."/>
            <person name="Salzberg S.L."/>
            <person name="Sanchez-Gracia A."/>
            <person name="Saranga D.J."/>
            <person name="Sato H."/>
            <person name="Schaeffer S.W."/>
            <person name="Schatz M.C."/>
            <person name="Schlenke T."/>
            <person name="Schwartz R."/>
            <person name="Segarra C."/>
            <person name="Singh R.S."/>
            <person name="Sirot L."/>
            <person name="Sirota M."/>
            <person name="Sisneros N.B."/>
            <person name="Smith C.D."/>
            <person name="Smith T.F."/>
            <person name="Spieth J."/>
            <person name="Stage D.E."/>
            <person name="Stark A."/>
            <person name="Stephan W."/>
            <person name="Strausberg R.L."/>
            <person name="Strempel S."/>
            <person name="Sturgill D."/>
            <person name="Sutton G."/>
            <person name="Sutton G.G."/>
            <person name="Tao W."/>
            <person name="Teichmann S."/>
            <person name="Tobari Y.N."/>
            <person name="Tomimura Y."/>
            <person name="Tsolas J.M."/>
            <person name="Valente V.L."/>
            <person name="Venter E."/>
            <person name="Venter J.C."/>
            <person name="Vicario S."/>
            <person name="Vieira F.G."/>
            <person name="Vilella A.J."/>
            <person name="Villasante A."/>
            <person name="Walenz B."/>
            <person name="Wang J."/>
            <person name="Wasserman M."/>
            <person name="Watts T."/>
            <person name="Wilson D."/>
            <person name="Wilson R.K."/>
            <person name="Wing R.A."/>
            <person name="Wolfner M.F."/>
            <person name="Wong A."/>
            <person name="Wong G.K."/>
            <person name="Wu C.I."/>
            <person name="Wu G."/>
            <person name="Yamamoto D."/>
            <person name="Yang H.P."/>
            <person name="Yang S.P."/>
            <person name="Yorke J.A."/>
            <person name="Yoshida K."/>
            <person name="Zdobnov E."/>
            <person name="Zhang P."/>
            <person name="Zhang Y."/>
            <person name="Zimin A.V."/>
            <person name="Baldwin J."/>
            <person name="Abdouelleil A."/>
            <person name="Abdulkadir J."/>
            <person name="Abebe A."/>
            <person name="Abera B."/>
            <person name="Abreu J."/>
            <person name="Acer S.C."/>
            <person name="Aftuck L."/>
            <person name="Alexander A."/>
            <person name="An P."/>
            <person name="Anderson E."/>
            <person name="Anderson S."/>
            <person name="Arachi H."/>
            <person name="Azer M."/>
            <person name="Bachantsang P."/>
            <person name="Barry A."/>
            <person name="Bayul T."/>
            <person name="Berlin A."/>
            <person name="Bessette D."/>
            <person name="Bloom T."/>
            <person name="Blye J."/>
            <person name="Boguslavskiy L."/>
            <person name="Bonnet C."/>
            <person name="Boukhgalter B."/>
            <person name="Bourzgui I."/>
            <person name="Brown A."/>
            <person name="Cahill P."/>
            <person name="Channer S."/>
            <person name="Cheshatsang Y."/>
            <person name="Chuda L."/>
            <person name="Citroen M."/>
            <person name="Collymore A."/>
            <person name="Cooke P."/>
            <person name="Costello M."/>
            <person name="D'Aco K."/>
            <person name="Daza R."/>
            <person name="De Haan G."/>
            <person name="DeGray S."/>
            <person name="DeMaso C."/>
            <person name="Dhargay N."/>
            <person name="Dooley K."/>
            <person name="Dooley E."/>
            <person name="Doricent M."/>
            <person name="Dorje P."/>
            <person name="Dorjee K."/>
            <person name="Dupes A."/>
            <person name="Elong R."/>
            <person name="Falk J."/>
            <person name="Farina A."/>
            <person name="Faro S."/>
            <person name="Ferguson D."/>
            <person name="Fisher S."/>
            <person name="Foley C.D."/>
            <person name="Franke A."/>
            <person name="Friedrich D."/>
            <person name="Gadbois L."/>
            <person name="Gearin G."/>
            <person name="Gearin C.R."/>
            <person name="Giannoukos G."/>
            <person name="Goode T."/>
            <person name="Graham J."/>
            <person name="Grandbois E."/>
            <person name="Grewal S."/>
            <person name="Gyaltsen K."/>
            <person name="Hafez N."/>
            <person name="Hagos B."/>
            <person name="Hall J."/>
            <person name="Henson C."/>
            <person name="Hollinger A."/>
            <person name="Honan T."/>
            <person name="Huard M.D."/>
            <person name="Hughes L."/>
            <person name="Hurhula B."/>
            <person name="Husby M.E."/>
            <person name="Kamat A."/>
            <person name="Kanga B."/>
            <person name="Kashin S."/>
            <person name="Khazanovich D."/>
            <person name="Kisner P."/>
            <person name="Lance K."/>
            <person name="Lara M."/>
            <person name="Lee W."/>
            <person name="Lennon N."/>
            <person name="Letendre F."/>
            <person name="LeVine R."/>
            <person name="Lipovsky A."/>
            <person name="Liu X."/>
            <person name="Liu J."/>
            <person name="Liu S."/>
            <person name="Lokyitsang T."/>
            <person name="Lokyitsang Y."/>
            <person name="Lubonja R."/>
            <person name="Lui A."/>
            <person name="MacDonald P."/>
            <person name="Magnisalis V."/>
            <person name="Maru K."/>
            <person name="Matthews C."/>
            <person name="McCusker W."/>
            <person name="McDonough S."/>
            <person name="Mehta T."/>
            <person name="Meldrim J."/>
            <person name="Meneus L."/>
            <person name="Mihai O."/>
            <person name="Mihalev A."/>
            <person name="Mihova T."/>
            <person name="Mittelman R."/>
            <person name="Mlenga V."/>
            <person name="Montmayeur A."/>
            <person name="Mulrain L."/>
            <person name="Navidi A."/>
            <person name="Naylor J."/>
            <person name="Negash T."/>
            <person name="Nguyen T."/>
            <person name="Nguyen N."/>
            <person name="Nicol R."/>
            <person name="Norbu C."/>
            <person name="Norbu N."/>
            <person name="Novod N."/>
            <person name="O'Neill B."/>
            <person name="Osman S."/>
            <person name="Markiewicz E."/>
            <person name="Oyono O.L."/>
            <person name="Patti C."/>
            <person name="Phunkhang P."/>
            <person name="Pierre F."/>
            <person name="Priest M."/>
            <person name="Raghuraman S."/>
            <person name="Rege F."/>
            <person name="Reyes R."/>
            <person name="Rise C."/>
            <person name="Rogov P."/>
            <person name="Ross K."/>
            <person name="Ryan E."/>
            <person name="Settipalli S."/>
            <person name="Shea T."/>
            <person name="Sherpa N."/>
            <person name="Shi L."/>
            <person name="Shih D."/>
            <person name="Sparrow T."/>
            <person name="Spaulding J."/>
            <person name="Stalker J."/>
            <person name="Stange-Thomann N."/>
            <person name="Stavropoulos S."/>
            <person name="Stone C."/>
            <person name="Strader C."/>
            <person name="Tesfaye S."/>
            <person name="Thomson T."/>
            <person name="Thoulutsang Y."/>
            <person name="Thoulutsang D."/>
            <person name="Topham K."/>
            <person name="Topping I."/>
            <person name="Tsamla T."/>
            <person name="Vassiliev H."/>
            <person name="Vo A."/>
            <person name="Wangchuk T."/>
            <person name="Wangdi T."/>
            <person name="Weiand M."/>
            <person name="Wilkinson J."/>
            <person name="Wilson A."/>
            <person name="Yadav S."/>
            <person name="Young G."/>
            <person name="Yu Q."/>
            <person name="Zembek L."/>
            <person name="Zhong D."/>
            <person name="Zimmer A."/>
            <person name="Zwirko Z."/>
            <person name="Jaffe D.B."/>
            <person name="Alvarez P."/>
            <person name="Brockman W."/>
            <person name="Butler J."/>
            <person name="Chin C."/>
            <person name="Gnerre S."/>
            <person name="Grabherr M."/>
            <person name="Kleber M."/>
            <person name="Mauceli E."/>
            <person name="MacCallum I."/>
        </authorList>
    </citation>
    <scope>NUCLEOTIDE SEQUENCE [LARGE SCALE GENOMIC DNA]</scope>
    <source>
        <strain evidence="3">white501</strain>
    </source>
</reference>
<name>B4R6K5_DROSI</name>